<dbReference type="Proteomes" id="UP000464262">
    <property type="component" value="Chromosome 1"/>
</dbReference>
<evidence type="ECO:0008006" key="3">
    <source>
        <dbReference type="Google" id="ProtNLM"/>
    </source>
</evidence>
<keyword evidence="2" id="KW-1185">Reference proteome</keyword>
<proteinExistence type="predicted"/>
<dbReference type="KEGG" id="vas:GT360_11130"/>
<reference evidence="1 2" key="1">
    <citation type="submission" date="2020-01" db="EMBL/GenBank/DDBJ databases">
        <title>Whole genome and functional gene identification of agarase of Vibrio HN897.</title>
        <authorList>
            <person name="Liu Y."/>
            <person name="Zhao Z."/>
        </authorList>
    </citation>
    <scope>NUCLEOTIDE SEQUENCE [LARGE SCALE GENOMIC DNA]</scope>
    <source>
        <strain evidence="1 2">HN897</strain>
    </source>
</reference>
<dbReference type="AlphaFoldDB" id="A0A7Z2T455"/>
<dbReference type="RefSeq" id="WP_164648935.1">
    <property type="nucleotide sequence ID" value="NZ_CP047475.1"/>
</dbReference>
<name>A0A7Z2T455_9VIBR</name>
<gene>
    <name evidence="1" type="ORF">GT360_11130</name>
</gene>
<organism evidence="1 2">
    <name type="scientific">Vibrio astriarenae</name>
    <dbReference type="NCBI Taxonomy" id="1481923"/>
    <lineage>
        <taxon>Bacteria</taxon>
        <taxon>Pseudomonadati</taxon>
        <taxon>Pseudomonadota</taxon>
        <taxon>Gammaproteobacteria</taxon>
        <taxon>Vibrionales</taxon>
        <taxon>Vibrionaceae</taxon>
        <taxon>Vibrio</taxon>
    </lineage>
</organism>
<protein>
    <recommendedName>
        <fullName evidence="3">Terminase</fullName>
    </recommendedName>
</protein>
<evidence type="ECO:0000313" key="1">
    <source>
        <dbReference type="EMBL" id="QIA64026.1"/>
    </source>
</evidence>
<dbReference type="EMBL" id="CP047475">
    <property type="protein sequence ID" value="QIA64026.1"/>
    <property type="molecule type" value="Genomic_DNA"/>
</dbReference>
<sequence length="144" mass="16461">MAAPIGNTFNNKYRQDYAKQCYKLCLLGAIDKDLAEFFEVDRDTIKNWAKKHPEFADARRSGKLTADAEVANKLYRRATGCQVKKQKLLPSGDIVEYTEELPPETRAIEYWLNCRQRDKWSKSQKVKVSGDAETPLAFILASIV</sequence>
<evidence type="ECO:0000313" key="2">
    <source>
        <dbReference type="Proteomes" id="UP000464262"/>
    </source>
</evidence>
<accession>A0A7Z2T455</accession>